<name>A0A544Z524_9ACTN</name>
<dbReference type="RefSeq" id="WP_142615834.1">
    <property type="nucleotide sequence ID" value="NZ_VIRM01000001.1"/>
</dbReference>
<accession>A0A544Z524</accession>
<comment type="caution">
    <text evidence="1">The sequence shown here is derived from an EMBL/GenBank/DDBJ whole genome shotgun (WGS) entry which is preliminary data.</text>
</comment>
<evidence type="ECO:0000313" key="2">
    <source>
        <dbReference type="Proteomes" id="UP000316541"/>
    </source>
</evidence>
<proteinExistence type="predicted"/>
<dbReference type="InterPro" id="IPR045592">
    <property type="entry name" value="DUF6461"/>
</dbReference>
<evidence type="ECO:0000313" key="1">
    <source>
        <dbReference type="EMBL" id="TQS24145.1"/>
    </source>
</evidence>
<dbReference type="AlphaFoldDB" id="A0A544Z524"/>
<dbReference type="Pfam" id="PF20062">
    <property type="entry name" value="DUF6461"/>
    <property type="match status" value="1"/>
</dbReference>
<sequence>MPDRLAPFRWLTAPATDNVHNPLGDVFSVSFFHGVEPADVAARFEPSGAAVRSMTLDELHDEVAEFIEETDGGDGGGYVGITHIAEWSVAIEPCGWHTALGDNLARLAQECEAVAVGRHDYGEHAFLYAVDGEIVTAFTPHASVNRWGSDPDRLKEPMRRAGLPLAATTGKAAWDTRWDDALPKAFALAATITGVTLTPRSFDGPLLVAPITEWAQV</sequence>
<gene>
    <name evidence="1" type="ORF">FLX08_00015</name>
</gene>
<protein>
    <submittedName>
        <fullName evidence="1">Uncharacterized protein</fullName>
    </submittedName>
</protein>
<dbReference type="Proteomes" id="UP000316541">
    <property type="component" value="Unassembled WGS sequence"/>
</dbReference>
<organism evidence="1 2">
    <name type="scientific">Microbispora hainanensis</name>
    <dbReference type="NCBI Taxonomy" id="568844"/>
    <lineage>
        <taxon>Bacteria</taxon>
        <taxon>Bacillati</taxon>
        <taxon>Actinomycetota</taxon>
        <taxon>Actinomycetes</taxon>
        <taxon>Streptosporangiales</taxon>
        <taxon>Streptosporangiaceae</taxon>
        <taxon>Microbispora</taxon>
    </lineage>
</organism>
<dbReference type="EMBL" id="VIRM01000001">
    <property type="protein sequence ID" value="TQS24145.1"/>
    <property type="molecule type" value="Genomic_DNA"/>
</dbReference>
<reference evidence="1 2" key="1">
    <citation type="submission" date="2019-07" db="EMBL/GenBank/DDBJ databases">
        <title>Microbispora hainanensis DSM 45428.</title>
        <authorList>
            <person name="Thawai C."/>
        </authorList>
    </citation>
    <scope>NUCLEOTIDE SEQUENCE [LARGE SCALE GENOMIC DNA]</scope>
    <source>
        <strain evidence="1 2">DSM 45428</strain>
    </source>
</reference>